<dbReference type="CDD" id="cd00093">
    <property type="entry name" value="HTH_XRE"/>
    <property type="match status" value="1"/>
</dbReference>
<proteinExistence type="predicted"/>
<dbReference type="InterPro" id="IPR001387">
    <property type="entry name" value="Cro/C1-type_HTH"/>
</dbReference>
<dbReference type="InterPro" id="IPR050807">
    <property type="entry name" value="TransReg_Diox_bact_type"/>
</dbReference>
<dbReference type="GO" id="GO:0003677">
    <property type="term" value="F:DNA binding"/>
    <property type="evidence" value="ECO:0007669"/>
    <property type="project" value="UniProtKB-KW"/>
</dbReference>
<protein>
    <recommendedName>
        <fullName evidence="2">HTH cro/C1-type domain-containing protein</fullName>
    </recommendedName>
</protein>
<keyword evidence="1" id="KW-0238">DNA-binding</keyword>
<sequence length="68" mass="7505">MKDPLSNLGQNIRTFRMKKGLSQEALAQVLKVDKAYVSRVEGGKKNLTMKSLAKIAGALSIDIKKLFL</sequence>
<dbReference type="Gene3D" id="1.10.260.40">
    <property type="entry name" value="lambda repressor-like DNA-binding domains"/>
    <property type="match status" value="1"/>
</dbReference>
<evidence type="ECO:0000256" key="1">
    <source>
        <dbReference type="ARBA" id="ARBA00023125"/>
    </source>
</evidence>
<feature type="domain" description="HTH cro/C1-type" evidence="2">
    <location>
        <begin position="12"/>
        <end position="66"/>
    </location>
</feature>
<dbReference type="Proteomes" id="UP000178091">
    <property type="component" value="Unassembled WGS sequence"/>
</dbReference>
<dbReference type="InterPro" id="IPR010982">
    <property type="entry name" value="Lambda_DNA-bd_dom_sf"/>
</dbReference>
<dbReference type="Pfam" id="PF01381">
    <property type="entry name" value="HTH_3"/>
    <property type="match status" value="1"/>
</dbReference>
<evidence type="ECO:0000259" key="2">
    <source>
        <dbReference type="PROSITE" id="PS50943"/>
    </source>
</evidence>
<dbReference type="SMART" id="SM00530">
    <property type="entry name" value="HTH_XRE"/>
    <property type="match status" value="1"/>
</dbReference>
<name>A0A1F4XT16_9BACT</name>
<dbReference type="PROSITE" id="PS50943">
    <property type="entry name" value="HTH_CROC1"/>
    <property type="match status" value="1"/>
</dbReference>
<accession>A0A1F4XT16</accession>
<comment type="caution">
    <text evidence="3">The sequence shown here is derived from an EMBL/GenBank/DDBJ whole genome shotgun (WGS) entry which is preliminary data.</text>
</comment>
<organism evidence="3 4">
    <name type="scientific">Candidatus Adlerbacteria bacterium RIFCSPHIGHO2_12_FULL_53_18</name>
    <dbReference type="NCBI Taxonomy" id="1797242"/>
    <lineage>
        <taxon>Bacteria</taxon>
        <taxon>Candidatus Adleribacteriota</taxon>
    </lineage>
</organism>
<evidence type="ECO:0000313" key="4">
    <source>
        <dbReference type="Proteomes" id="UP000178091"/>
    </source>
</evidence>
<dbReference type="AlphaFoldDB" id="A0A1F4XT16"/>
<gene>
    <name evidence="3" type="ORF">A3F55_00095</name>
</gene>
<dbReference type="GO" id="GO:0003700">
    <property type="term" value="F:DNA-binding transcription factor activity"/>
    <property type="evidence" value="ECO:0007669"/>
    <property type="project" value="TreeGrafter"/>
</dbReference>
<dbReference type="PANTHER" id="PTHR46797">
    <property type="entry name" value="HTH-TYPE TRANSCRIPTIONAL REGULATOR"/>
    <property type="match status" value="1"/>
</dbReference>
<evidence type="ECO:0000313" key="3">
    <source>
        <dbReference type="EMBL" id="OGC84871.1"/>
    </source>
</evidence>
<dbReference type="GO" id="GO:0005829">
    <property type="term" value="C:cytosol"/>
    <property type="evidence" value="ECO:0007669"/>
    <property type="project" value="TreeGrafter"/>
</dbReference>
<reference evidence="3 4" key="1">
    <citation type="journal article" date="2016" name="Nat. Commun.">
        <title>Thousands of microbial genomes shed light on interconnected biogeochemical processes in an aquifer system.</title>
        <authorList>
            <person name="Anantharaman K."/>
            <person name="Brown C.T."/>
            <person name="Hug L.A."/>
            <person name="Sharon I."/>
            <person name="Castelle C.J."/>
            <person name="Probst A.J."/>
            <person name="Thomas B.C."/>
            <person name="Singh A."/>
            <person name="Wilkins M.J."/>
            <person name="Karaoz U."/>
            <person name="Brodie E.L."/>
            <person name="Williams K.H."/>
            <person name="Hubbard S.S."/>
            <person name="Banfield J.F."/>
        </authorList>
    </citation>
    <scope>NUCLEOTIDE SEQUENCE [LARGE SCALE GENOMIC DNA]</scope>
</reference>
<dbReference type="PANTHER" id="PTHR46797:SF1">
    <property type="entry name" value="METHYLPHOSPHONATE SYNTHASE"/>
    <property type="match status" value="1"/>
</dbReference>
<dbReference type="SUPFAM" id="SSF47413">
    <property type="entry name" value="lambda repressor-like DNA-binding domains"/>
    <property type="match status" value="1"/>
</dbReference>
<dbReference type="EMBL" id="MEWW01000008">
    <property type="protein sequence ID" value="OGC84871.1"/>
    <property type="molecule type" value="Genomic_DNA"/>
</dbReference>